<reference evidence="6 7" key="1">
    <citation type="journal article" date="2014" name="BMC Genomics">
        <title>Comparison of environmental and isolate Sulfobacillus genomes reveals diverse carbon, sulfur, nitrogen, and hydrogen metabolisms.</title>
        <authorList>
            <person name="Justice N.B."/>
            <person name="Norman A."/>
            <person name="Brown C.T."/>
            <person name="Singh A."/>
            <person name="Thomas B.C."/>
            <person name="Banfield J.F."/>
        </authorList>
    </citation>
    <scope>NUCLEOTIDE SEQUENCE [LARGE SCALE GENOMIC DNA]</scope>
    <source>
        <strain evidence="6">AMDSBA1</strain>
    </source>
</reference>
<dbReference type="PROSITE" id="PS50931">
    <property type="entry name" value="HTH_LYSR"/>
    <property type="match status" value="1"/>
</dbReference>
<dbReference type="GO" id="GO:0005829">
    <property type="term" value="C:cytosol"/>
    <property type="evidence" value="ECO:0007669"/>
    <property type="project" value="TreeGrafter"/>
</dbReference>
<proteinExistence type="inferred from homology"/>
<dbReference type="CDD" id="cd05466">
    <property type="entry name" value="PBP2_LTTR_substrate"/>
    <property type="match status" value="1"/>
</dbReference>
<dbReference type="InterPro" id="IPR036390">
    <property type="entry name" value="WH_DNA-bd_sf"/>
</dbReference>
<dbReference type="FunFam" id="1.10.10.10:FF:000001">
    <property type="entry name" value="LysR family transcriptional regulator"/>
    <property type="match status" value="1"/>
</dbReference>
<evidence type="ECO:0000256" key="4">
    <source>
        <dbReference type="ARBA" id="ARBA00023163"/>
    </source>
</evidence>
<dbReference type="PRINTS" id="PR00039">
    <property type="entry name" value="HTHLYSR"/>
</dbReference>
<dbReference type="InterPro" id="IPR000847">
    <property type="entry name" value="LysR_HTH_N"/>
</dbReference>
<dbReference type="InterPro" id="IPR050950">
    <property type="entry name" value="HTH-type_LysR_regulators"/>
</dbReference>
<dbReference type="InterPro" id="IPR005119">
    <property type="entry name" value="LysR_subst-bd"/>
</dbReference>
<dbReference type="GO" id="GO:0003677">
    <property type="term" value="F:DNA binding"/>
    <property type="evidence" value="ECO:0007669"/>
    <property type="project" value="UniProtKB-KW"/>
</dbReference>
<dbReference type="SUPFAM" id="SSF46785">
    <property type="entry name" value="Winged helix' DNA-binding domain"/>
    <property type="match status" value="1"/>
</dbReference>
<keyword evidence="3" id="KW-0238">DNA-binding</keyword>
<dbReference type="Gene3D" id="3.40.190.290">
    <property type="match status" value="1"/>
</dbReference>
<accession>A0A2T2WXF5</accession>
<evidence type="ECO:0000259" key="5">
    <source>
        <dbReference type="PROSITE" id="PS50931"/>
    </source>
</evidence>
<keyword evidence="4" id="KW-0804">Transcription</keyword>
<dbReference type="InterPro" id="IPR036388">
    <property type="entry name" value="WH-like_DNA-bd_sf"/>
</dbReference>
<dbReference type="GO" id="GO:0003700">
    <property type="term" value="F:DNA-binding transcription factor activity"/>
    <property type="evidence" value="ECO:0007669"/>
    <property type="project" value="InterPro"/>
</dbReference>
<evidence type="ECO:0000313" key="6">
    <source>
        <dbReference type="EMBL" id="PSR26911.1"/>
    </source>
</evidence>
<evidence type="ECO:0000256" key="1">
    <source>
        <dbReference type="ARBA" id="ARBA00009437"/>
    </source>
</evidence>
<comment type="similarity">
    <text evidence="1">Belongs to the LysR transcriptional regulatory family.</text>
</comment>
<evidence type="ECO:0000256" key="3">
    <source>
        <dbReference type="ARBA" id="ARBA00023125"/>
    </source>
</evidence>
<dbReference type="SUPFAM" id="SSF53850">
    <property type="entry name" value="Periplasmic binding protein-like II"/>
    <property type="match status" value="1"/>
</dbReference>
<sequence>MGEILMTLRQLEFLISIADLGSLSACAEYFGVTQPAVTNQIRLLEEELTTPLLIRGVRGATLTDSGQKVVLQARKVLEEVKRIPMNLEEMKHSITGKIVLGVSPLSPVSIQHFPRIYQPFHKAFPEIRIEVIEIEALHLADEVRKDRVNLALTPLPLFTTKAQFEPLWSEELVVISNPEDTLPDPVPMVSLRDHKFVFMKEGYSLNLTVARLAQRAGFVPEIISEASSIHALLGFVAAGMGIAIVPRDTVCLEAKAGFVNVSRLLPSAHRRLAMVFRSREEITPAVDVFMNYIRAYSEQVSTERLHERSLHERTLSLGRTP</sequence>
<dbReference type="Proteomes" id="UP000242699">
    <property type="component" value="Unassembled WGS sequence"/>
</dbReference>
<evidence type="ECO:0000256" key="2">
    <source>
        <dbReference type="ARBA" id="ARBA00023015"/>
    </source>
</evidence>
<protein>
    <recommendedName>
        <fullName evidence="5">HTH lysR-type domain-containing protein</fullName>
    </recommendedName>
</protein>
<dbReference type="Gene3D" id="1.10.10.10">
    <property type="entry name" value="Winged helix-like DNA-binding domain superfamily/Winged helix DNA-binding domain"/>
    <property type="match status" value="1"/>
</dbReference>
<dbReference type="EMBL" id="PXYT01000031">
    <property type="protein sequence ID" value="PSR26911.1"/>
    <property type="molecule type" value="Genomic_DNA"/>
</dbReference>
<dbReference type="PANTHER" id="PTHR30419">
    <property type="entry name" value="HTH-TYPE TRANSCRIPTIONAL REGULATOR YBHD"/>
    <property type="match status" value="1"/>
</dbReference>
<dbReference type="AlphaFoldDB" id="A0A2T2WXF5"/>
<feature type="domain" description="HTH lysR-type" evidence="5">
    <location>
        <begin position="6"/>
        <end position="63"/>
    </location>
</feature>
<organism evidence="6 7">
    <name type="scientific">Sulfobacillus benefaciens</name>
    <dbReference type="NCBI Taxonomy" id="453960"/>
    <lineage>
        <taxon>Bacteria</taxon>
        <taxon>Bacillati</taxon>
        <taxon>Bacillota</taxon>
        <taxon>Clostridia</taxon>
        <taxon>Eubacteriales</taxon>
        <taxon>Clostridiales Family XVII. Incertae Sedis</taxon>
        <taxon>Sulfobacillus</taxon>
    </lineage>
</organism>
<comment type="caution">
    <text evidence="6">The sequence shown here is derived from an EMBL/GenBank/DDBJ whole genome shotgun (WGS) entry which is preliminary data.</text>
</comment>
<dbReference type="Pfam" id="PF00126">
    <property type="entry name" value="HTH_1"/>
    <property type="match status" value="1"/>
</dbReference>
<keyword evidence="2" id="KW-0805">Transcription regulation</keyword>
<evidence type="ECO:0000313" key="7">
    <source>
        <dbReference type="Proteomes" id="UP000242699"/>
    </source>
</evidence>
<name>A0A2T2WXF5_9FIRM</name>
<gene>
    <name evidence="6" type="ORF">C7B43_12820</name>
</gene>
<dbReference type="Pfam" id="PF03466">
    <property type="entry name" value="LysR_substrate"/>
    <property type="match status" value="1"/>
</dbReference>